<dbReference type="Gene3D" id="3.20.20.370">
    <property type="entry name" value="Glycoside hydrolase/deacetylase"/>
    <property type="match status" value="1"/>
</dbReference>
<proteinExistence type="predicted"/>
<evidence type="ECO:0000259" key="4">
    <source>
        <dbReference type="PROSITE" id="PS51272"/>
    </source>
</evidence>
<evidence type="ECO:0000313" key="6">
    <source>
        <dbReference type="EMBL" id="SFG89638.1"/>
    </source>
</evidence>
<evidence type="ECO:0000259" key="5">
    <source>
        <dbReference type="PROSITE" id="PS51677"/>
    </source>
</evidence>
<dbReference type="STRING" id="341036.SAMN05660649_03065"/>
<dbReference type="Pfam" id="PF01522">
    <property type="entry name" value="Polysacc_deac_1"/>
    <property type="match status" value="1"/>
</dbReference>
<dbReference type="PROSITE" id="PS51272">
    <property type="entry name" value="SLH"/>
    <property type="match status" value="3"/>
</dbReference>
<dbReference type="GO" id="GO:0005576">
    <property type="term" value="C:extracellular region"/>
    <property type="evidence" value="ECO:0007669"/>
    <property type="project" value="UniProtKB-SubCell"/>
</dbReference>
<evidence type="ECO:0000256" key="1">
    <source>
        <dbReference type="ARBA" id="ARBA00004613"/>
    </source>
</evidence>
<dbReference type="GO" id="GO:0005975">
    <property type="term" value="P:carbohydrate metabolic process"/>
    <property type="evidence" value="ECO:0007669"/>
    <property type="project" value="InterPro"/>
</dbReference>
<dbReference type="PANTHER" id="PTHR34216">
    <property type="match status" value="1"/>
</dbReference>
<accession>A0A1I2VK41</accession>
<dbReference type="GO" id="GO:0016810">
    <property type="term" value="F:hydrolase activity, acting on carbon-nitrogen (but not peptide) bonds"/>
    <property type="evidence" value="ECO:0007669"/>
    <property type="project" value="InterPro"/>
</dbReference>
<evidence type="ECO:0000313" key="7">
    <source>
        <dbReference type="Proteomes" id="UP000199337"/>
    </source>
</evidence>
<dbReference type="CDD" id="cd10970">
    <property type="entry name" value="CE4_DAC_u1_6s"/>
    <property type="match status" value="1"/>
</dbReference>
<feature type="domain" description="NodB homology" evidence="5">
    <location>
        <begin position="207"/>
        <end position="410"/>
    </location>
</feature>
<dbReference type="PROSITE" id="PS51677">
    <property type="entry name" value="NODB"/>
    <property type="match status" value="1"/>
</dbReference>
<gene>
    <name evidence="6" type="ORF">SAMN05660649_03065</name>
</gene>
<sequence>MKKTTWLIMAIFFYIVTLVPAAVANPLNDVAGHWAEGYITKLADTSVMGGYPDGSFHPEANVTREEFIKCLILALKIPVYGAVESSYADVGNTSWSFPYIETAVVSGILKPEESVNGILKPGEPIPRVEVARLIVRALKLAVESNYTGYDDGINIPPAYRGYVSIVYERNLMSGYPDGTFRPWNPVTRAEASVILVRLIYESGKGTGLVTICYDHSSKSIFDNAFPLHQSYGYPGVNYILPSNVGSRGMMTIAQLQEMEQAGWETGSHSKNHIHFKDLRDREIRQQLLQPKEWLQKNGLQYASFAYPFWFDTDPYPVVSEYHESAVKCFGNKINIPPINRYNLERIMLDSGLANDELTDLLDQAVIQGGWVIFYTHSVTEANQTPANHGINQQRLNELFQEIKNRGLKVVTVSEGVSLKCLD</sequence>
<keyword evidence="2" id="KW-0732">Signal</keyword>
<dbReference type="SUPFAM" id="SSF88713">
    <property type="entry name" value="Glycoside hydrolase/deacetylase"/>
    <property type="match status" value="1"/>
</dbReference>
<keyword evidence="7" id="KW-1185">Reference proteome</keyword>
<dbReference type="InterPro" id="IPR002509">
    <property type="entry name" value="NODB_dom"/>
</dbReference>
<name>A0A1I2VK41_9FIRM</name>
<dbReference type="Pfam" id="PF00395">
    <property type="entry name" value="SLH"/>
    <property type="match status" value="2"/>
</dbReference>
<feature type="domain" description="SLH" evidence="4">
    <location>
        <begin position="146"/>
        <end position="209"/>
    </location>
</feature>
<dbReference type="EMBL" id="FOOX01000011">
    <property type="protein sequence ID" value="SFG89638.1"/>
    <property type="molecule type" value="Genomic_DNA"/>
</dbReference>
<dbReference type="InterPro" id="IPR001119">
    <property type="entry name" value="SLH_dom"/>
</dbReference>
<dbReference type="Proteomes" id="UP000199337">
    <property type="component" value="Unassembled WGS sequence"/>
</dbReference>
<comment type="subcellular location">
    <subcellularLocation>
        <location evidence="1">Secreted</location>
    </subcellularLocation>
</comment>
<protein>
    <submittedName>
        <fullName evidence="6">Peptidoglycan/xylan/chitin deacetylase, PgdA/CDA1 family</fullName>
    </submittedName>
</protein>
<dbReference type="PANTHER" id="PTHR34216:SF3">
    <property type="entry name" value="POLY-BETA-1,6-N-ACETYL-D-GLUCOSAMINE N-DEACETYLASE"/>
    <property type="match status" value="1"/>
</dbReference>
<dbReference type="OrthoDB" id="2112962at2"/>
<feature type="domain" description="SLH" evidence="4">
    <location>
        <begin position="86"/>
        <end position="145"/>
    </location>
</feature>
<dbReference type="InterPro" id="IPR011330">
    <property type="entry name" value="Glyco_hydro/deAcase_b/a-brl"/>
</dbReference>
<reference evidence="7" key="1">
    <citation type="submission" date="2016-10" db="EMBL/GenBank/DDBJ databases">
        <authorList>
            <person name="Varghese N."/>
            <person name="Submissions S."/>
        </authorList>
    </citation>
    <scope>NUCLEOTIDE SEQUENCE [LARGE SCALE GENOMIC DNA]</scope>
    <source>
        <strain evidence="7">DSM 17038</strain>
    </source>
</reference>
<dbReference type="InterPro" id="IPR051398">
    <property type="entry name" value="Polysacch_Deacetylase"/>
</dbReference>
<evidence type="ECO:0000256" key="3">
    <source>
        <dbReference type="ARBA" id="ARBA00022737"/>
    </source>
</evidence>
<feature type="domain" description="SLH" evidence="4">
    <location>
        <begin position="22"/>
        <end position="85"/>
    </location>
</feature>
<dbReference type="AlphaFoldDB" id="A0A1I2VK41"/>
<evidence type="ECO:0000256" key="2">
    <source>
        <dbReference type="ARBA" id="ARBA00022729"/>
    </source>
</evidence>
<keyword evidence="3" id="KW-0677">Repeat</keyword>
<organism evidence="6 7">
    <name type="scientific">Desulfotruncus arcticus DSM 17038</name>
    <dbReference type="NCBI Taxonomy" id="1121424"/>
    <lineage>
        <taxon>Bacteria</taxon>
        <taxon>Bacillati</taxon>
        <taxon>Bacillota</taxon>
        <taxon>Clostridia</taxon>
        <taxon>Eubacteriales</taxon>
        <taxon>Desulfallaceae</taxon>
        <taxon>Desulfotruncus</taxon>
    </lineage>
</organism>